<dbReference type="GO" id="GO:0009366">
    <property type="term" value="C:enterobactin synthetase complex"/>
    <property type="evidence" value="ECO:0007669"/>
    <property type="project" value="TreeGrafter"/>
</dbReference>
<dbReference type="InterPro" id="IPR036736">
    <property type="entry name" value="ACP-like_sf"/>
</dbReference>
<dbReference type="SUPFAM" id="SSF52777">
    <property type="entry name" value="CoA-dependent acyltransferases"/>
    <property type="match status" value="6"/>
</dbReference>
<dbReference type="EMBL" id="BAWF01000036">
    <property type="protein sequence ID" value="GAF47076.1"/>
    <property type="molecule type" value="Genomic_DNA"/>
</dbReference>
<evidence type="ECO:0000256" key="4">
    <source>
        <dbReference type="SAM" id="MobiDB-lite"/>
    </source>
</evidence>
<evidence type="ECO:0000259" key="5">
    <source>
        <dbReference type="PROSITE" id="PS50075"/>
    </source>
</evidence>
<evidence type="ECO:0000313" key="6">
    <source>
        <dbReference type="EMBL" id="GAF47076.1"/>
    </source>
</evidence>
<evidence type="ECO:0000256" key="1">
    <source>
        <dbReference type="ARBA" id="ARBA00001957"/>
    </source>
</evidence>
<dbReference type="InterPro" id="IPR001031">
    <property type="entry name" value="Thioesterase"/>
</dbReference>
<dbReference type="Gene3D" id="3.40.50.980">
    <property type="match status" value="4"/>
</dbReference>
<dbReference type="SUPFAM" id="SSF47336">
    <property type="entry name" value="ACP-like"/>
    <property type="match status" value="2"/>
</dbReference>
<dbReference type="OrthoDB" id="4506464at2"/>
<feature type="domain" description="Carrier" evidence="5">
    <location>
        <begin position="3257"/>
        <end position="3332"/>
    </location>
</feature>
<dbReference type="GO" id="GO:0031177">
    <property type="term" value="F:phosphopantetheine binding"/>
    <property type="evidence" value="ECO:0007669"/>
    <property type="project" value="InterPro"/>
</dbReference>
<dbReference type="GO" id="GO:0009239">
    <property type="term" value="P:enterobactin biosynthetic process"/>
    <property type="evidence" value="ECO:0007669"/>
    <property type="project" value="TreeGrafter"/>
</dbReference>
<dbReference type="SUPFAM" id="SSF56801">
    <property type="entry name" value="Acetyl-CoA synthetase-like"/>
    <property type="match status" value="4"/>
</dbReference>
<dbReference type="Gene3D" id="3.40.50.1820">
    <property type="entry name" value="alpha/beta hydrolase"/>
    <property type="match status" value="1"/>
</dbReference>
<dbReference type="PROSITE" id="PS00455">
    <property type="entry name" value="AMP_BINDING"/>
    <property type="match status" value="2"/>
</dbReference>
<dbReference type="Gene3D" id="3.40.50.12780">
    <property type="entry name" value="N-terminal domain of ligase-like"/>
    <property type="match status" value="2"/>
</dbReference>
<gene>
    <name evidence="6" type="ORF">RW1_036_01040</name>
</gene>
<dbReference type="Pfam" id="PF00975">
    <property type="entry name" value="Thioesterase"/>
    <property type="match status" value="1"/>
</dbReference>
<dbReference type="InterPro" id="IPR000873">
    <property type="entry name" value="AMP-dep_synth/lig_dom"/>
</dbReference>
<dbReference type="PROSITE" id="PS00012">
    <property type="entry name" value="PHOSPHOPANTETHEINE"/>
    <property type="match status" value="2"/>
</dbReference>
<protein>
    <submittedName>
        <fullName evidence="6">Putative non-ribosomal peptide synthetase</fullName>
    </submittedName>
</protein>
<feature type="region of interest" description="Disordered" evidence="4">
    <location>
        <begin position="1492"/>
        <end position="1511"/>
    </location>
</feature>
<dbReference type="Gene3D" id="3.30.559.10">
    <property type="entry name" value="Chloramphenicol acetyltransferase-like domain"/>
    <property type="match status" value="2"/>
</dbReference>
<dbReference type="InterPro" id="IPR023213">
    <property type="entry name" value="CAT-like_dom_sf"/>
</dbReference>
<dbReference type="InterPro" id="IPR020802">
    <property type="entry name" value="TesA-like"/>
</dbReference>
<dbReference type="CDD" id="cd19540">
    <property type="entry name" value="LCL_NRPS-like"/>
    <property type="match status" value="1"/>
</dbReference>
<dbReference type="InterPro" id="IPR025110">
    <property type="entry name" value="AMP-bd_C"/>
</dbReference>
<dbReference type="CDD" id="cd05930">
    <property type="entry name" value="A_NRPS"/>
    <property type="match status" value="2"/>
</dbReference>
<dbReference type="Pfam" id="PF00501">
    <property type="entry name" value="AMP-binding"/>
    <property type="match status" value="4"/>
</dbReference>
<keyword evidence="3" id="KW-0597">Phosphoprotein</keyword>
<dbReference type="GO" id="GO:0047527">
    <property type="term" value="F:2,3-dihydroxybenzoate-serine ligase activity"/>
    <property type="evidence" value="ECO:0007669"/>
    <property type="project" value="TreeGrafter"/>
</dbReference>
<dbReference type="GO" id="GO:0005829">
    <property type="term" value="C:cytosol"/>
    <property type="evidence" value="ECO:0007669"/>
    <property type="project" value="TreeGrafter"/>
</dbReference>
<accession>X0Q8B6</accession>
<dbReference type="Pfam" id="PF13193">
    <property type="entry name" value="AMP-binding_C"/>
    <property type="match status" value="3"/>
</dbReference>
<organism evidence="6 7">
    <name type="scientific">Rhodococcus wratislaviensis NBRC 100605</name>
    <dbReference type="NCBI Taxonomy" id="1219028"/>
    <lineage>
        <taxon>Bacteria</taxon>
        <taxon>Bacillati</taxon>
        <taxon>Actinomycetota</taxon>
        <taxon>Actinomycetes</taxon>
        <taxon>Mycobacteriales</taxon>
        <taxon>Nocardiaceae</taxon>
        <taxon>Rhodococcus</taxon>
    </lineage>
</organism>
<dbReference type="Gene3D" id="3.30.559.30">
    <property type="entry name" value="Nonribosomal peptide synthetase, condensation domain"/>
    <property type="match status" value="4"/>
</dbReference>
<dbReference type="NCBIfam" id="NF003417">
    <property type="entry name" value="PRK04813.1"/>
    <property type="match status" value="5"/>
</dbReference>
<dbReference type="NCBIfam" id="TIGR01733">
    <property type="entry name" value="AA-adenyl-dom"/>
    <property type="match status" value="3"/>
</dbReference>
<dbReference type="SMART" id="SM00824">
    <property type="entry name" value="PKS_TE"/>
    <property type="match status" value="1"/>
</dbReference>
<dbReference type="InterPro" id="IPR006162">
    <property type="entry name" value="Ppantetheine_attach_site"/>
</dbReference>
<dbReference type="InterPro" id="IPR010071">
    <property type="entry name" value="AA_adenyl_dom"/>
</dbReference>
<dbReference type="Gene3D" id="3.30.300.30">
    <property type="match status" value="3"/>
</dbReference>
<dbReference type="GO" id="GO:0008610">
    <property type="term" value="P:lipid biosynthetic process"/>
    <property type="evidence" value="ECO:0007669"/>
    <property type="project" value="UniProtKB-ARBA"/>
</dbReference>
<name>X0Q8B6_RHOWR</name>
<evidence type="ECO:0000256" key="2">
    <source>
        <dbReference type="ARBA" id="ARBA00022450"/>
    </source>
</evidence>
<dbReference type="InterPro" id="IPR001242">
    <property type="entry name" value="Condensation_dom"/>
</dbReference>
<keyword evidence="7" id="KW-1185">Reference proteome</keyword>
<proteinExistence type="predicted"/>
<dbReference type="Gene3D" id="1.10.1200.10">
    <property type="entry name" value="ACP-like"/>
    <property type="match status" value="1"/>
</dbReference>
<dbReference type="InterPro" id="IPR020845">
    <property type="entry name" value="AMP-binding_CS"/>
</dbReference>
<dbReference type="SMART" id="SM00823">
    <property type="entry name" value="PKS_PP"/>
    <property type="match status" value="2"/>
</dbReference>
<dbReference type="Pfam" id="PF00668">
    <property type="entry name" value="Condensation"/>
    <property type="match status" value="4"/>
</dbReference>
<comment type="caution">
    <text evidence="6">The sequence shown here is derived from an EMBL/GenBank/DDBJ whole genome shotgun (WGS) entry which is preliminary data.</text>
</comment>
<dbReference type="InterPro" id="IPR029058">
    <property type="entry name" value="AB_hydrolase_fold"/>
</dbReference>
<dbReference type="Gene3D" id="2.30.38.10">
    <property type="entry name" value="Luciferase, Domain 3"/>
    <property type="match status" value="3"/>
</dbReference>
<dbReference type="PANTHER" id="PTHR45527">
    <property type="entry name" value="NONRIBOSOMAL PEPTIDE SYNTHETASE"/>
    <property type="match status" value="1"/>
</dbReference>
<dbReference type="UniPathway" id="UPA00011"/>
<evidence type="ECO:0000256" key="3">
    <source>
        <dbReference type="ARBA" id="ARBA00022553"/>
    </source>
</evidence>
<dbReference type="PANTHER" id="PTHR45527:SF1">
    <property type="entry name" value="FATTY ACID SYNTHASE"/>
    <property type="match status" value="1"/>
</dbReference>
<dbReference type="GO" id="GO:0043041">
    <property type="term" value="P:amino acid activation for nonribosomal peptide biosynthetic process"/>
    <property type="evidence" value="ECO:0007669"/>
    <property type="project" value="TreeGrafter"/>
</dbReference>
<dbReference type="FunFam" id="3.40.50.980:FF:000001">
    <property type="entry name" value="Non-ribosomal peptide synthetase"/>
    <property type="match status" value="1"/>
</dbReference>
<dbReference type="Pfam" id="PF00550">
    <property type="entry name" value="PP-binding"/>
    <property type="match status" value="2"/>
</dbReference>
<keyword evidence="2" id="KW-0596">Phosphopantetheine</keyword>
<dbReference type="FunFam" id="3.30.300.30:FF:000010">
    <property type="entry name" value="Enterobactin synthetase component F"/>
    <property type="match status" value="1"/>
</dbReference>
<reference evidence="6 7" key="1">
    <citation type="submission" date="2014-02" db="EMBL/GenBank/DDBJ databases">
        <title>Whole genome shotgun sequence of Rhodococcus wratislaviensis NBRC 100605.</title>
        <authorList>
            <person name="Hosoyama A."/>
            <person name="Tsuchikane K."/>
            <person name="Yoshida I."/>
            <person name="Ohji S."/>
            <person name="Ichikawa N."/>
            <person name="Yamazoe A."/>
            <person name="Fujita N."/>
        </authorList>
    </citation>
    <scope>NUCLEOTIDE SEQUENCE [LARGE SCALE GENOMIC DNA]</scope>
    <source>
        <strain evidence="6 7">NBRC 100605</strain>
    </source>
</reference>
<dbReference type="InterPro" id="IPR042099">
    <property type="entry name" value="ANL_N_sf"/>
</dbReference>
<dbReference type="Proteomes" id="UP000019491">
    <property type="component" value="Unassembled WGS sequence"/>
</dbReference>
<dbReference type="InterPro" id="IPR009081">
    <property type="entry name" value="PP-bd_ACP"/>
</dbReference>
<dbReference type="InterPro" id="IPR045851">
    <property type="entry name" value="AMP-bd_C_sf"/>
</dbReference>
<dbReference type="SUPFAM" id="SSF53474">
    <property type="entry name" value="alpha/beta-Hydrolases"/>
    <property type="match status" value="1"/>
</dbReference>
<dbReference type="FunFam" id="2.30.38.10:FF:000001">
    <property type="entry name" value="Non-ribosomal peptide synthetase PvdI"/>
    <property type="match status" value="1"/>
</dbReference>
<evidence type="ECO:0000313" key="7">
    <source>
        <dbReference type="Proteomes" id="UP000019491"/>
    </source>
</evidence>
<dbReference type="PROSITE" id="PS50075">
    <property type="entry name" value="CARRIER"/>
    <property type="match status" value="2"/>
</dbReference>
<comment type="cofactor">
    <cofactor evidence="1">
        <name>pantetheine 4'-phosphate</name>
        <dbReference type="ChEBI" id="CHEBI:47942"/>
    </cofactor>
</comment>
<dbReference type="InterPro" id="IPR020806">
    <property type="entry name" value="PKS_PP-bd"/>
</dbReference>
<feature type="domain" description="Carrier" evidence="5">
    <location>
        <begin position="2195"/>
        <end position="2270"/>
    </location>
</feature>
<dbReference type="FunFam" id="3.40.50.12780:FF:000012">
    <property type="entry name" value="Non-ribosomal peptide synthetase"/>
    <property type="match status" value="1"/>
</dbReference>
<sequence length="3602" mass="387656">MDRRAFPLSHAQKGLWFAQQLHPDVPFLVAQYVELRGHVDVGALRWASEQGSFDLESPGIRLFEFDGEPYQLADETIEDELGYIDLRECEDPVGEAHRWMDERRRRPMHVFTDRLINATLLHIGEDHYFLTTFAHHLTLDGYGAMVLMNRVAELYTHAVARTEAPPSKALHVRELYEAEDAYPGSRRFEIDRDYWAERTPGLPEPSRLTERQAYPSAVSALASEVMDPEVAERIGSLAREWNSTAVPVVVAAFAAFLSRMTGNTDIVLSLPVSARTTAAARRSGGSVANVVPLRVQIDPRGSVADLVRRVQLELTGALRHQRYRYEDILHDARSSSRESNSFGPMINIMMFHQETWWGDVLGELNVLATGPVDDLSINLYPGVAGRSIRVDFEGNPAVYDRDELGSHHARFMRYLDGFIAGATSTSVGHLPILTGDERSALVPAAGPAARTPMTLPEILDETAGSDAVALRDSEVEVTYKELHDRSNRLARKLIRLGVGAGDRVALMLPRSVEHVVAVWAVARTGGAFVPVDPSYPNERIAHMIAESGATMAIAPGPGVVPAGVDWIDVADEPGDSRPVTDDDRLHPLRVDNAAYVIYTSGSVGAPRGITMTHRGLANHAAAVRRMYAADARSRVLACASPSYDASIHDLLVAATAGATLVTAPPTVHGGTELSELLRRERITHWTTTPAVPAAMDPAGLDALQVLAVAGDVCAPELVARWGAGRRMLNLYGPTEVTIWSTATEALAAGSPVTIGRPIEGVSAVVLDRSLQPVPVGVLGELYLSGPGVARGYLERPGATAARFVANPYSAESVRMYRTGDFVRWTQERHLEFVDRADDQVKIRGFRVELGEVTAVLGQCPGVDSAIAVTHSRDEELVIAGYVLGATLDSEKVLSYAAQRLPEYMVPATVTVLDTMPLTPSGKVDRSALPIPAPHERELRFWREQLRGMPHTVPLPTDHEPGKPLVTESAAVSFAVDSHLRWKLEKLAHEQESALFTVVHAALAVVLSTVSGAEDFAIGALFDDGGTFPRVRRGGPLALRSRIDPRSTFADLVAAARRTERAAVSHSDVPFDMVVSTVGCDRNTGRHPLFQVSLAVDDAAAELGSLDLAVSIRRRSDGGKDRLEGQFAYAAKHFDETTVQGWADRLQRLFTMVAEDPRITLGSIDLLTEDERAAAIGGSSEPMPPRTSLPELFLHRVAEHPDSIAVSDGNGDITYEELARRSERLSRQLFAAGVSTESVVGIAVSESVELVVAHVAVLRAGAACLPVPPEYPTERLRYILADAMPTVVVSRMGDVERIPAAGSAPLLLENLADPVENVLSGSAKPIHPDSAAYVLCHAGAKPVMLTHANLLARIRSGKAHDVVFTDVWSALVAGERASVGGHGTRRTRTLELTSGMRAYVLDRSLRPVPPGTVGELYVAGHQIGRGYYRLPGATADRFVADPFINEVTGCCSARRMYRTGEMVRYVDGTLKPALDSGFGTDLERWRHALRGVGTPAPLPTDRSEVGDEPVTDSTHRFSVSAASHHAAILLAGRESATLFTVLRAALAVLLSRLGVHRDLVIGGEAGHAREATNTLALRARVTPEMTFRAVLGQVRDFDVAAFEHAHVPFEELADLLGGRRPQVALALSPTSNGATTASFDLSFTYSERWSDNDPAGLDASVSYSPHLFDEATVQSLAELFSGILDVVTARPDTEVGDIPLNPGADLTGGTASDAKTFADILTASAVAYPLSPALTDGEVTLTYRELDRLSDALAGALTARGAAPGRVVALGLPRSVDFMIALWAITKTGAAFLPVDPTHPAERLDRVLTEAGVRLGVGQMSPRVGDVEWVPVQTGATTDITGPVRVPVLPDEVAYIIYTSGSTGTPKGVMVTHRGLASLTDEAVRRYQVTPNSRVLHGYNPTFDAALLETLLAFGSGGCLVVAPAEVYAGPDLHRVLVENRVTHYLSTPAVLTTLDVEGLDHVEVVAVGGEALPADLAALWSEGRLMLNAYGPTESTVVATLTEVEGQVTIGGPIAGTTALVLDDRLRPVPVGGIGELYLSGPALARGYVGSPSRSAGRFVAGRHGARMYRTGDLVHRRADGNLHFISRVDRQVKIRGVRIEPGEVDAAIKRESEVDGAITVARPNTSGTDMLVSYVVRRGSLDVETLRKRLEDALPSYLVPTAIVVLDSFPVNASGKIDVKALPAPIFETRAFRAPVTAVEQTVAGVFAEVLTREHVGLDDDFFAMGGNSLIATQLAARLGTALNAHVPVRLLFEASTVESLAQRVSTEVGGGRRVPLTPRPRPERVPLSLAQQRMWFLSRFDSQSPAYNLPLVVRLSGDLNVDALQNAVHALIDRHESLRTVFPEHDGEPVQVVLPADQVDLDLTPIAVEAGEVERHVLPVVTRGFDVTASVPIRGKLFQVGEREFVLAMVVHHISGDGFSMAPLARDVMTAYAALSRGETPAWTPLPVQYADFALWQREVLGSENDPASLISQQLGYWKSALAGLPDQLELPTDHPRPPVQSYAGGRVEVVVDADDHKALVELARATNTTLFMVVHTALAVFLARMSGTNDIAIGTPIAGRGEAALDDLVGMFVNTMVFRTSVGSGDSFDDLLAQNRERDIAGFGHSDVPFERLVEVLNPVRSTARHPLFQVGLSFQNLAPLSVELPGLTVTGVEYEGQISQFDLHLIVTDHYDGHGQPTGVTGYLTYAKDLFEASTIERFVERFLRTLRAVTRDPSRPVGDIDVLDGPERQSILESWNATAHPVDADGTLVSLFDSQVATTPNSVALVHEGWELTYSDFDARVNRLARKLIALGVGPESLVGLAIRRSVDLMVGMYAVVKAGGAYLPLDPDQPAERVAYILDTALPVCVLATTRDGFSAPGNIAVLCVDTVDLSTFCDEPVRDAERISPLRAENAAYVIFTSGSTGKPKGVAVTHGAIVNQLLWMRAEFGLDVDDVALLKTAATFDLSVWEFWSALVSGGRVVIADPEGHQDPLYLIELMRTSGVTTLHAVPSMLEALSVASDDTLPSSLRRVLAIGEALPTATVESFRDVSRAQLFNLYGPTETAVSVTAHKVTPHDTSSVPIGRPEWNTCVYVLDDRLQPVPPGVPGELYLAGAQLARGYVARADLTAERFVANPYGAPGERLYRTGDVVSWGDDGELDYVGRTDFQVKLRGFRIELSEIEAALRGHTAVSQAITVVRSDVDGGDRLVAYVVPATPGAIDVESLKSTVAKRLPSYMVPGAFVELASLPLNVNGKVDRRALPIPEYEQREFRPPTTKSERVVATAFQELLGVEQVGTDDNFFELGGNSLMAVRVLSRIEAASGSKVPLQSLMTDPTPGSIAARMDAPEADEDPALQVVFPIRSAGTGRPVFCIHPIVGLAWCYTGLASHIDSDRQIYGIQSPAIVGDTRLPASIDELAGRYVEEIRRIQPAGPYDLLGWSLGGVLAQAMAVQLQQSGEEVATLAMLDSYAHPPETGEGELPVSVEDLLAGMGYECELPAAVANMTPESAADLLGALGGPLSVLTPAHVEKMIASAAHNNQLLESHQPGLFHGNVVFFTAAQDDPSGVRAKTSWEPHVDGVIRNRAIDSTHWHMTSPKALEAVGTALRRAGAGRSRSMT</sequence>